<sequence>MDLLNTRFSTKMHHELRFPSKRWLPLDEKDIEERRIKISKYFNMRRHLTSSEESYPQISTNISFNVHLGDGQMVVIKCSLLLCTDDVMKKISEQLQITNHERFLQMFGLFLARPRNDSVDHVDNQFNMIVVRLLRNFESPYATLQTANQRSATNGIYHKLVIRKMIWDPRVEESLLNDAVFVDLLYRQAKSDLRNGFFSIQSESLAKHLCVLEAEGDKQQVGSDRQKQEK</sequence>
<protein>
    <recommendedName>
        <fullName evidence="1">FERM domain-containing protein</fullName>
    </recommendedName>
</protein>
<dbReference type="GO" id="GO:0005769">
    <property type="term" value="C:early endosome"/>
    <property type="evidence" value="ECO:0007669"/>
    <property type="project" value="TreeGrafter"/>
</dbReference>
<feature type="domain" description="FERM" evidence="1">
    <location>
        <begin position="62"/>
        <end position="230"/>
    </location>
</feature>
<name>A0A0D8XH53_DICVI</name>
<reference evidence="3" key="2">
    <citation type="journal article" date="2016" name="Sci. Rep.">
        <title>Dictyocaulus viviparus genome, variome and transcriptome elucidate lungworm biology and support future intervention.</title>
        <authorList>
            <person name="McNulty S.N."/>
            <person name="Strube C."/>
            <person name="Rosa B.A."/>
            <person name="Martin J.C."/>
            <person name="Tyagi R."/>
            <person name="Choi Y.J."/>
            <person name="Wang Q."/>
            <person name="Hallsworth Pepin K."/>
            <person name="Zhang X."/>
            <person name="Ozersky P."/>
            <person name="Wilson R.K."/>
            <person name="Sternberg P.W."/>
            <person name="Gasser R.B."/>
            <person name="Mitreva M."/>
        </authorList>
    </citation>
    <scope>NUCLEOTIDE SEQUENCE [LARGE SCALE GENOMIC DNA]</scope>
    <source>
        <strain evidence="3">HannoverDv2000</strain>
    </source>
</reference>
<dbReference type="GO" id="GO:0006886">
    <property type="term" value="P:intracellular protein transport"/>
    <property type="evidence" value="ECO:0007669"/>
    <property type="project" value="TreeGrafter"/>
</dbReference>
<evidence type="ECO:0000313" key="3">
    <source>
        <dbReference type="Proteomes" id="UP000053766"/>
    </source>
</evidence>
<gene>
    <name evidence="2" type="ORF">DICVIV_09978</name>
</gene>
<dbReference type="Proteomes" id="UP000053766">
    <property type="component" value="Unassembled WGS sequence"/>
</dbReference>
<dbReference type="AlphaFoldDB" id="A0A0D8XH53"/>
<evidence type="ECO:0000259" key="1">
    <source>
        <dbReference type="PROSITE" id="PS50057"/>
    </source>
</evidence>
<dbReference type="PROSITE" id="PS50057">
    <property type="entry name" value="FERM_3"/>
    <property type="match status" value="1"/>
</dbReference>
<dbReference type="PANTHER" id="PTHR12431:SF14">
    <property type="entry name" value="LD15323P"/>
    <property type="match status" value="1"/>
</dbReference>
<dbReference type="EMBL" id="KN716508">
    <property type="protein sequence ID" value="KJH43995.1"/>
    <property type="molecule type" value="Genomic_DNA"/>
</dbReference>
<dbReference type="STRING" id="29172.A0A0D8XH53"/>
<dbReference type="GO" id="GO:0035091">
    <property type="term" value="F:phosphatidylinositol binding"/>
    <property type="evidence" value="ECO:0007669"/>
    <property type="project" value="TreeGrafter"/>
</dbReference>
<dbReference type="InterPro" id="IPR000299">
    <property type="entry name" value="FERM_domain"/>
</dbReference>
<evidence type="ECO:0000313" key="2">
    <source>
        <dbReference type="EMBL" id="KJH43995.1"/>
    </source>
</evidence>
<dbReference type="GO" id="GO:0032456">
    <property type="term" value="P:endocytic recycling"/>
    <property type="evidence" value="ECO:0007669"/>
    <property type="project" value="TreeGrafter"/>
</dbReference>
<reference evidence="2 3" key="1">
    <citation type="submission" date="2013-11" db="EMBL/GenBank/DDBJ databases">
        <title>Draft genome of the bovine lungworm Dictyocaulus viviparus.</title>
        <authorList>
            <person name="Mitreva M."/>
        </authorList>
    </citation>
    <scope>NUCLEOTIDE SEQUENCE [LARGE SCALE GENOMIC DNA]</scope>
    <source>
        <strain evidence="2 3">HannoverDv2000</strain>
    </source>
</reference>
<dbReference type="Pfam" id="PF21273">
    <property type="entry name" value="SNX17-27-31_F1_FERM"/>
    <property type="match status" value="1"/>
</dbReference>
<dbReference type="InterPro" id="IPR048763">
    <property type="entry name" value="SNX17-31_FERM_F1"/>
</dbReference>
<dbReference type="OrthoDB" id="5772781at2759"/>
<accession>A0A0D8XH53</accession>
<organism evidence="2 3">
    <name type="scientific">Dictyocaulus viviparus</name>
    <name type="common">Bovine lungworm</name>
    <dbReference type="NCBI Taxonomy" id="29172"/>
    <lineage>
        <taxon>Eukaryota</taxon>
        <taxon>Metazoa</taxon>
        <taxon>Ecdysozoa</taxon>
        <taxon>Nematoda</taxon>
        <taxon>Chromadorea</taxon>
        <taxon>Rhabditida</taxon>
        <taxon>Rhabditina</taxon>
        <taxon>Rhabditomorpha</taxon>
        <taxon>Strongyloidea</taxon>
        <taxon>Metastrongylidae</taxon>
        <taxon>Dictyocaulus</taxon>
    </lineage>
</organism>
<proteinExistence type="predicted"/>
<dbReference type="Gene3D" id="3.10.20.90">
    <property type="entry name" value="Phosphatidylinositol 3-kinase Catalytic Subunit, Chain A, domain 1"/>
    <property type="match status" value="1"/>
</dbReference>
<keyword evidence="3" id="KW-1185">Reference proteome</keyword>
<dbReference type="PANTHER" id="PTHR12431">
    <property type="entry name" value="SORTING NEXIN 17 AND 27"/>
    <property type="match status" value="1"/>
</dbReference>